<keyword evidence="2 3" id="KW-0808">Transferase</keyword>
<dbReference type="OrthoDB" id="896098at2759"/>
<dbReference type="Pfam" id="PF02458">
    <property type="entry name" value="Transferase"/>
    <property type="match status" value="1"/>
</dbReference>
<protein>
    <submittedName>
        <fullName evidence="3">Benzyl alcohol O-benzoyltransferase</fullName>
        <ecNumber evidence="3">2.3.1.196</ecNumber>
    </submittedName>
</protein>
<evidence type="ECO:0000256" key="1">
    <source>
        <dbReference type="ARBA" id="ARBA00009861"/>
    </source>
</evidence>
<dbReference type="AlphaFoldDB" id="A0A2G9HPK0"/>
<keyword evidence="4" id="KW-1185">Reference proteome</keyword>
<evidence type="ECO:0000256" key="2">
    <source>
        <dbReference type="ARBA" id="ARBA00022679"/>
    </source>
</evidence>
<comment type="caution">
    <text evidence="3">The sequence shown here is derived from an EMBL/GenBank/DDBJ whole genome shotgun (WGS) entry which is preliminary data.</text>
</comment>
<dbReference type="GO" id="GO:0016746">
    <property type="term" value="F:acyltransferase activity"/>
    <property type="evidence" value="ECO:0007669"/>
    <property type="project" value="UniProtKB-KW"/>
</dbReference>
<dbReference type="STRING" id="429701.A0A2G9HPK0"/>
<comment type="similarity">
    <text evidence="1">Belongs to the plant acyltransferase family.</text>
</comment>
<sequence length="176" mass="19873">MATSKTLFFNVKRNEPQLVVAEKPTPNEIKQLSDIDDQEGLRFLIPIIFFYPPIVGGKLDPIKAIRDGLAKVLVDYYPFAGRIFEGPNRKLMVNCNNEGIMFVEANANVKLEQLGDGIFPPCPFMEELTCRVPESGGVIGCPLFFFQVSQAFYINSSLIFYVGTRFFPFSRNKFKG</sequence>
<organism evidence="3 4">
    <name type="scientific">Handroanthus impetiginosus</name>
    <dbReference type="NCBI Taxonomy" id="429701"/>
    <lineage>
        <taxon>Eukaryota</taxon>
        <taxon>Viridiplantae</taxon>
        <taxon>Streptophyta</taxon>
        <taxon>Embryophyta</taxon>
        <taxon>Tracheophyta</taxon>
        <taxon>Spermatophyta</taxon>
        <taxon>Magnoliopsida</taxon>
        <taxon>eudicotyledons</taxon>
        <taxon>Gunneridae</taxon>
        <taxon>Pentapetalae</taxon>
        <taxon>asterids</taxon>
        <taxon>lamiids</taxon>
        <taxon>Lamiales</taxon>
        <taxon>Bignoniaceae</taxon>
        <taxon>Crescentiina</taxon>
        <taxon>Tabebuia alliance</taxon>
        <taxon>Handroanthus</taxon>
    </lineage>
</organism>
<dbReference type="PANTHER" id="PTHR31147:SF66">
    <property type="entry name" value="OS05G0315700 PROTEIN"/>
    <property type="match status" value="1"/>
</dbReference>
<dbReference type="Gene3D" id="3.30.559.10">
    <property type="entry name" value="Chloramphenicol acetyltransferase-like domain"/>
    <property type="match status" value="1"/>
</dbReference>
<keyword evidence="3" id="KW-0012">Acyltransferase</keyword>
<dbReference type="PANTHER" id="PTHR31147">
    <property type="entry name" value="ACYL TRANSFERASE 4"/>
    <property type="match status" value="1"/>
</dbReference>
<name>A0A2G9HPK0_9LAMI</name>
<dbReference type="EMBL" id="NKXS01001286">
    <property type="protein sequence ID" value="PIN19373.1"/>
    <property type="molecule type" value="Genomic_DNA"/>
</dbReference>
<evidence type="ECO:0000313" key="3">
    <source>
        <dbReference type="EMBL" id="PIN19373.1"/>
    </source>
</evidence>
<evidence type="ECO:0000313" key="4">
    <source>
        <dbReference type="Proteomes" id="UP000231279"/>
    </source>
</evidence>
<dbReference type="InterPro" id="IPR050898">
    <property type="entry name" value="Plant_acyltransferase"/>
</dbReference>
<dbReference type="InterPro" id="IPR023213">
    <property type="entry name" value="CAT-like_dom_sf"/>
</dbReference>
<reference evidence="4" key="1">
    <citation type="journal article" date="2018" name="Gigascience">
        <title>Genome assembly of the Pink Ipe (Handroanthus impetiginosus, Bignoniaceae), a highly valued, ecologically keystone Neotropical timber forest tree.</title>
        <authorList>
            <person name="Silva-Junior O.B."/>
            <person name="Grattapaglia D."/>
            <person name="Novaes E."/>
            <person name="Collevatti R.G."/>
        </authorList>
    </citation>
    <scope>NUCLEOTIDE SEQUENCE [LARGE SCALE GENOMIC DNA]</scope>
    <source>
        <strain evidence="4">cv. UFG-1</strain>
    </source>
</reference>
<dbReference type="Proteomes" id="UP000231279">
    <property type="component" value="Unassembled WGS sequence"/>
</dbReference>
<dbReference type="EC" id="2.3.1.196" evidence="3"/>
<proteinExistence type="inferred from homology"/>
<gene>
    <name evidence="3" type="ORF">CDL12_07950</name>
</gene>
<accession>A0A2G9HPK0</accession>